<keyword evidence="4" id="KW-1185">Reference proteome</keyword>
<dbReference type="PANTHER" id="PTHR36566:SF1">
    <property type="entry name" value="PYRIDINIUM-3,5-BISTHIOCARBOXYLIC ACID MONONUCLEOTIDE NICKEL INSERTION PROTEIN"/>
    <property type="match status" value="1"/>
</dbReference>
<name>A0A1I6D269_9FIRM</name>
<dbReference type="Proteomes" id="UP000199584">
    <property type="component" value="Unassembled WGS sequence"/>
</dbReference>
<keyword evidence="2" id="KW-0456">Lyase</keyword>
<evidence type="ECO:0000256" key="2">
    <source>
        <dbReference type="ARBA" id="ARBA00023239"/>
    </source>
</evidence>
<evidence type="ECO:0000313" key="3">
    <source>
        <dbReference type="EMBL" id="SFQ99397.1"/>
    </source>
</evidence>
<sequence length="270" mass="28880">MRIAFFDCFSGVSGDMCLGALVGAGVDIDRLRQELAGLPVEGYALRREQVIQSGITAENITVALAEFEQPARHLPEIEQLIDAAGLPERVKDKSKQVFQTLARAEARVHGTSPDKIHFHEVGAVDAIIDVVGTVLGLHLLGVDKVYISPLPLGSGFIHCRHGVIPSPAPATLEILAGASLPVYDAGVRMETVTPTGAALMAVLARGRVGLPSMTVERVGYGAGKRQYDRPNLLRVIIGEPATENYRPVDLHAVQTHHRHGAECVNGGNNK</sequence>
<evidence type="ECO:0008006" key="5">
    <source>
        <dbReference type="Google" id="ProtNLM"/>
    </source>
</evidence>
<dbReference type="GO" id="GO:0016829">
    <property type="term" value="F:lyase activity"/>
    <property type="evidence" value="ECO:0007669"/>
    <property type="project" value="UniProtKB-KW"/>
</dbReference>
<dbReference type="OrthoDB" id="9765625at2"/>
<reference evidence="4" key="1">
    <citation type="submission" date="2016-10" db="EMBL/GenBank/DDBJ databases">
        <authorList>
            <person name="Varghese N."/>
            <person name="Submissions S."/>
        </authorList>
    </citation>
    <scope>NUCLEOTIDE SEQUENCE [LARGE SCALE GENOMIC DNA]</scope>
    <source>
        <strain evidence="4">DSM 3669</strain>
    </source>
</reference>
<dbReference type="InterPro" id="IPR002822">
    <property type="entry name" value="Ni_insertion"/>
</dbReference>
<dbReference type="STRING" id="39060.SAMN05660706_10490"/>
<accession>A0A1I6D269</accession>
<dbReference type="NCBIfam" id="TIGR00299">
    <property type="entry name" value="nickel pincer cofactor biosynthesis protein LarC"/>
    <property type="match status" value="1"/>
</dbReference>
<proteinExistence type="predicted"/>
<keyword evidence="1" id="KW-0533">Nickel</keyword>
<dbReference type="RefSeq" id="WP_092482092.1">
    <property type="nucleotide sequence ID" value="NZ_FOYM01000004.1"/>
</dbReference>
<dbReference type="PANTHER" id="PTHR36566">
    <property type="entry name" value="NICKEL INSERTION PROTEIN-RELATED"/>
    <property type="match status" value="1"/>
</dbReference>
<dbReference type="Pfam" id="PF01969">
    <property type="entry name" value="Ni_insertion"/>
    <property type="match status" value="1"/>
</dbReference>
<organism evidence="3 4">
    <name type="scientific">Desulfoscipio geothermicus DSM 3669</name>
    <dbReference type="NCBI Taxonomy" id="1121426"/>
    <lineage>
        <taxon>Bacteria</taxon>
        <taxon>Bacillati</taxon>
        <taxon>Bacillota</taxon>
        <taxon>Clostridia</taxon>
        <taxon>Eubacteriales</taxon>
        <taxon>Desulfallaceae</taxon>
        <taxon>Desulfoscipio</taxon>
    </lineage>
</organism>
<gene>
    <name evidence="3" type="ORF">SAMN05660706_10490</name>
</gene>
<evidence type="ECO:0000313" key="4">
    <source>
        <dbReference type="Proteomes" id="UP000199584"/>
    </source>
</evidence>
<protein>
    <recommendedName>
        <fullName evidence="5">TIGR00299 family protein</fullName>
    </recommendedName>
</protein>
<dbReference type="EMBL" id="FOYM01000004">
    <property type="protein sequence ID" value="SFQ99397.1"/>
    <property type="molecule type" value="Genomic_DNA"/>
</dbReference>
<dbReference type="AlphaFoldDB" id="A0A1I6D269"/>
<evidence type="ECO:0000256" key="1">
    <source>
        <dbReference type="ARBA" id="ARBA00022596"/>
    </source>
</evidence>